<sequence>AERYTTPLANYTESGMRDCDNTNARLIEVPVARMPAVMMVNPNTETHACMNVTGGLSMGQVRWVLSGASESTLSSSNPVHPGVLWSSIVPNDDDDDKPEWRDLDPSCPNEPIHIIQRWENRSVPQMLSALIMCDHCSFPEDWFPGDGVDRLRLVYETREEIINGAANNEDVIGITELRVGVATNEVYQIPIFDNWTHGASDAAAAGNSAILPSVNNSSMGIWPLQDDYRLVIREDQLDELRPFLAWMLSEEGQDNFDEIGFVRMDPLSRVEAGDRIGINLRHLLPDDDGDGIWNGDDLCPNTQPGLSVDLTGCAENQRDDDEDGLINTEDDCPYTFGTSTQPTVGCPDSDGDSWADSADIFPAEPT</sequence>
<dbReference type="Gene3D" id="4.10.1080.10">
    <property type="entry name" value="TSP type-3 repeat"/>
    <property type="match status" value="1"/>
</dbReference>
<evidence type="ECO:0000313" key="2">
    <source>
        <dbReference type="EMBL" id="SVC61597.1"/>
    </source>
</evidence>
<evidence type="ECO:0000256" key="1">
    <source>
        <dbReference type="SAM" id="MobiDB-lite"/>
    </source>
</evidence>
<dbReference type="SUPFAM" id="SSF103647">
    <property type="entry name" value="TSP type-3 repeat"/>
    <property type="match status" value="1"/>
</dbReference>
<name>A0A382NMQ5_9ZZZZ</name>
<organism evidence="2">
    <name type="scientific">marine metagenome</name>
    <dbReference type="NCBI Taxonomy" id="408172"/>
    <lineage>
        <taxon>unclassified sequences</taxon>
        <taxon>metagenomes</taxon>
        <taxon>ecological metagenomes</taxon>
    </lineage>
</organism>
<dbReference type="AlphaFoldDB" id="A0A382NMQ5"/>
<dbReference type="EMBL" id="UINC01101068">
    <property type="protein sequence ID" value="SVC61597.1"/>
    <property type="molecule type" value="Genomic_DNA"/>
</dbReference>
<protein>
    <recommendedName>
        <fullName evidence="3">PBP domain-containing protein</fullName>
    </recommendedName>
</protein>
<gene>
    <name evidence="2" type="ORF">METZ01_LOCUS314451</name>
</gene>
<proteinExistence type="predicted"/>
<feature type="region of interest" description="Disordered" evidence="1">
    <location>
        <begin position="336"/>
        <end position="366"/>
    </location>
</feature>
<reference evidence="2" key="1">
    <citation type="submission" date="2018-05" db="EMBL/GenBank/DDBJ databases">
        <authorList>
            <person name="Lanie J.A."/>
            <person name="Ng W.-L."/>
            <person name="Kazmierczak K.M."/>
            <person name="Andrzejewski T.M."/>
            <person name="Davidsen T.M."/>
            <person name="Wayne K.J."/>
            <person name="Tettelin H."/>
            <person name="Glass J.I."/>
            <person name="Rusch D."/>
            <person name="Podicherti R."/>
            <person name="Tsui H.-C.T."/>
            <person name="Winkler M.E."/>
        </authorList>
    </citation>
    <scope>NUCLEOTIDE SEQUENCE</scope>
</reference>
<dbReference type="InterPro" id="IPR028974">
    <property type="entry name" value="TSP_type-3_rpt"/>
</dbReference>
<feature type="non-terminal residue" evidence="2">
    <location>
        <position position="1"/>
    </location>
</feature>
<dbReference type="Gene3D" id="3.40.190.10">
    <property type="entry name" value="Periplasmic binding protein-like II"/>
    <property type="match status" value="1"/>
</dbReference>
<feature type="non-terminal residue" evidence="2">
    <location>
        <position position="366"/>
    </location>
</feature>
<evidence type="ECO:0008006" key="3">
    <source>
        <dbReference type="Google" id="ProtNLM"/>
    </source>
</evidence>
<accession>A0A382NMQ5</accession>
<dbReference type="SUPFAM" id="SSF53850">
    <property type="entry name" value="Periplasmic binding protein-like II"/>
    <property type="match status" value="1"/>
</dbReference>
<dbReference type="GO" id="GO:0005509">
    <property type="term" value="F:calcium ion binding"/>
    <property type="evidence" value="ECO:0007669"/>
    <property type="project" value="InterPro"/>
</dbReference>